<sequence length="170" mass="18984">VPMNDKKSAHLEQTHMTSLKRAFAVSSEQRQIPMTKTTARIYPRRTVASRPTTPAPVVHIITSANSQPQNNTPHMHATQLAAVQREIPSYNDGTRDSLRDGSKWFSDANGSTQSQKQWPRFGEKIDASSRAFDGSSIHAIPNTSWMRVPPAPLPQFQPAHIQSQNFMPTQ</sequence>
<organism evidence="2 3">
    <name type="scientific">Parascaris univalens</name>
    <name type="common">Nematode worm</name>
    <dbReference type="NCBI Taxonomy" id="6257"/>
    <lineage>
        <taxon>Eukaryota</taxon>
        <taxon>Metazoa</taxon>
        <taxon>Ecdysozoa</taxon>
        <taxon>Nematoda</taxon>
        <taxon>Chromadorea</taxon>
        <taxon>Rhabditida</taxon>
        <taxon>Spirurina</taxon>
        <taxon>Ascaridomorpha</taxon>
        <taxon>Ascaridoidea</taxon>
        <taxon>Ascarididae</taxon>
        <taxon>Parascaris</taxon>
    </lineage>
</organism>
<evidence type="ECO:0000313" key="3">
    <source>
        <dbReference type="WBParaSite" id="PgR002_g070_t01"/>
    </source>
</evidence>
<dbReference type="WBParaSite" id="PgR002_g070_t01">
    <property type="protein sequence ID" value="PgR002_g070_t01"/>
    <property type="gene ID" value="PgR002_g070"/>
</dbReference>
<accession>A0A915A6I1</accession>
<evidence type="ECO:0000256" key="1">
    <source>
        <dbReference type="SAM" id="MobiDB-lite"/>
    </source>
</evidence>
<feature type="compositionally biased region" description="Polar residues" evidence="1">
    <location>
        <begin position="160"/>
        <end position="170"/>
    </location>
</feature>
<feature type="compositionally biased region" description="Polar residues" evidence="1">
    <location>
        <begin position="108"/>
        <end position="117"/>
    </location>
</feature>
<name>A0A915A6I1_PARUN</name>
<feature type="compositionally biased region" description="Basic and acidic residues" evidence="1">
    <location>
        <begin position="93"/>
        <end position="102"/>
    </location>
</feature>
<reference evidence="3" key="1">
    <citation type="submission" date="2022-11" db="UniProtKB">
        <authorList>
            <consortium name="WormBaseParasite"/>
        </authorList>
    </citation>
    <scope>IDENTIFICATION</scope>
</reference>
<feature type="region of interest" description="Disordered" evidence="1">
    <location>
        <begin position="150"/>
        <end position="170"/>
    </location>
</feature>
<dbReference type="Proteomes" id="UP000887569">
    <property type="component" value="Unplaced"/>
</dbReference>
<feature type="region of interest" description="Disordered" evidence="1">
    <location>
        <begin position="90"/>
        <end position="120"/>
    </location>
</feature>
<evidence type="ECO:0000313" key="2">
    <source>
        <dbReference type="Proteomes" id="UP000887569"/>
    </source>
</evidence>
<dbReference type="AlphaFoldDB" id="A0A915A6I1"/>
<proteinExistence type="predicted"/>
<protein>
    <submittedName>
        <fullName evidence="3">Uncharacterized protein</fullName>
    </submittedName>
</protein>
<keyword evidence="2" id="KW-1185">Reference proteome</keyword>